<gene>
    <name evidence="12" type="ORF">FF38_09368</name>
</gene>
<dbReference type="PROSITE" id="PS00610">
    <property type="entry name" value="NA_NEUROTRAN_SYMP_1"/>
    <property type="match status" value="1"/>
</dbReference>
<dbReference type="InterPro" id="IPR037272">
    <property type="entry name" value="SNS_sf"/>
</dbReference>
<feature type="compositionally biased region" description="Polar residues" evidence="10">
    <location>
        <begin position="80"/>
        <end position="89"/>
    </location>
</feature>
<dbReference type="PANTHER" id="PTHR11616">
    <property type="entry name" value="SODIUM/CHLORIDE DEPENDENT TRANSPORTER"/>
    <property type="match status" value="1"/>
</dbReference>
<feature type="compositionally biased region" description="Pro residues" evidence="10">
    <location>
        <begin position="57"/>
        <end position="69"/>
    </location>
</feature>
<dbReference type="Pfam" id="PF00209">
    <property type="entry name" value="SNF"/>
    <property type="match status" value="1"/>
</dbReference>
<feature type="binding site" evidence="8">
    <location>
        <position position="133"/>
    </location>
    <ligand>
        <name>Na(+)</name>
        <dbReference type="ChEBI" id="CHEBI:29101"/>
        <label>1</label>
    </ligand>
</feature>
<keyword evidence="7 11" id="KW-0472">Membrane</keyword>
<feature type="transmembrane region" description="Helical" evidence="11">
    <location>
        <begin position="154"/>
        <end position="173"/>
    </location>
</feature>
<evidence type="ECO:0000256" key="11">
    <source>
        <dbReference type="SAM" id="Phobius"/>
    </source>
</evidence>
<sequence length="246" mass="27437">MDKKSSSTSKSKTKSKQKKLKPNKESSTQLDIDLWEQNEDRFTSIELPAGQKMPYNNAPPPAPAPPTPKPAKVDKHTPSKEQQLTSIPTVATLRDVDSHAALITLDVTAQSETNEPERGNWTGRFDFLLSLLGYSVGLGNVWRFPYLCYNNGGGAFLIPFSIMLCIAGLPLMFMELSFGQYAALGPVAIYQRFCPLLCGLGTGMIIVSAIVMLYYNLIIAWTIFYMFASFCTELPWQNCEKEWSTE</sequence>
<dbReference type="AlphaFoldDB" id="A0A0L0CT47"/>
<keyword evidence="4 9" id="KW-0812">Transmembrane</keyword>
<reference evidence="12 13" key="1">
    <citation type="journal article" date="2015" name="Nat. Commun.">
        <title>Lucilia cuprina genome unlocks parasitic fly biology to underpin future interventions.</title>
        <authorList>
            <person name="Anstead C.A."/>
            <person name="Korhonen P.K."/>
            <person name="Young N.D."/>
            <person name="Hall R.S."/>
            <person name="Jex A.R."/>
            <person name="Murali S.C."/>
            <person name="Hughes D.S."/>
            <person name="Lee S.F."/>
            <person name="Perry T."/>
            <person name="Stroehlein A.J."/>
            <person name="Ansell B.R."/>
            <person name="Breugelmans B."/>
            <person name="Hofmann A."/>
            <person name="Qu J."/>
            <person name="Dugan S."/>
            <person name="Lee S.L."/>
            <person name="Chao H."/>
            <person name="Dinh H."/>
            <person name="Han Y."/>
            <person name="Doddapaneni H.V."/>
            <person name="Worley K.C."/>
            <person name="Muzny D.M."/>
            <person name="Ioannidis P."/>
            <person name="Waterhouse R.M."/>
            <person name="Zdobnov E.M."/>
            <person name="James P.J."/>
            <person name="Bagnall N.H."/>
            <person name="Kotze A.C."/>
            <person name="Gibbs R.A."/>
            <person name="Richards S."/>
            <person name="Batterham P."/>
            <person name="Gasser R.B."/>
        </authorList>
    </citation>
    <scope>NUCLEOTIDE SEQUENCE [LARGE SCALE GENOMIC DNA]</scope>
    <source>
        <strain evidence="12 13">LS</strain>
        <tissue evidence="12">Full body</tissue>
    </source>
</reference>
<dbReference type="PANTHER" id="PTHR11616:SF313">
    <property type="entry name" value="TRANSPORTER"/>
    <property type="match status" value="1"/>
</dbReference>
<organism evidence="12 13">
    <name type="scientific">Lucilia cuprina</name>
    <name type="common">Green bottle fly</name>
    <name type="synonym">Australian sheep blowfly</name>
    <dbReference type="NCBI Taxonomy" id="7375"/>
    <lineage>
        <taxon>Eukaryota</taxon>
        <taxon>Metazoa</taxon>
        <taxon>Ecdysozoa</taxon>
        <taxon>Arthropoda</taxon>
        <taxon>Hexapoda</taxon>
        <taxon>Insecta</taxon>
        <taxon>Pterygota</taxon>
        <taxon>Neoptera</taxon>
        <taxon>Endopterygota</taxon>
        <taxon>Diptera</taxon>
        <taxon>Brachycera</taxon>
        <taxon>Muscomorpha</taxon>
        <taxon>Oestroidea</taxon>
        <taxon>Calliphoridae</taxon>
        <taxon>Luciliinae</taxon>
        <taxon>Lucilia</taxon>
    </lineage>
</organism>
<dbReference type="PRINTS" id="PR00176">
    <property type="entry name" value="NANEUSMPORT"/>
</dbReference>
<evidence type="ECO:0000256" key="5">
    <source>
        <dbReference type="ARBA" id="ARBA00022847"/>
    </source>
</evidence>
<comment type="caution">
    <text evidence="12">The sequence shown here is derived from an EMBL/GenBank/DDBJ whole genome shotgun (WGS) entry which is preliminary data.</text>
</comment>
<feature type="non-terminal residue" evidence="12">
    <location>
        <position position="246"/>
    </location>
</feature>
<evidence type="ECO:0000256" key="6">
    <source>
        <dbReference type="ARBA" id="ARBA00022989"/>
    </source>
</evidence>
<feature type="binding site" evidence="8">
    <location>
        <position position="136"/>
    </location>
    <ligand>
        <name>Na(+)</name>
        <dbReference type="ChEBI" id="CHEBI:29101"/>
        <label>1</label>
    </ligand>
</feature>
<comment type="similarity">
    <text evidence="2 9">Belongs to the sodium:neurotransmitter symporter (SNF) (TC 2.A.22) family.</text>
</comment>
<evidence type="ECO:0000313" key="12">
    <source>
        <dbReference type="EMBL" id="KNC34594.1"/>
    </source>
</evidence>
<feature type="compositionally biased region" description="Low complexity" evidence="10">
    <location>
        <begin position="1"/>
        <end position="10"/>
    </location>
</feature>
<keyword evidence="5 9" id="KW-0769">Symport</keyword>
<dbReference type="OrthoDB" id="6581954at2759"/>
<keyword evidence="3 9" id="KW-0813">Transport</keyword>
<protein>
    <recommendedName>
        <fullName evidence="9">Transporter</fullName>
    </recommendedName>
</protein>
<dbReference type="PROSITE" id="PS50267">
    <property type="entry name" value="NA_NEUROTRAN_SYMP_3"/>
    <property type="match status" value="1"/>
</dbReference>
<accession>A0A0L0CT47</accession>
<evidence type="ECO:0000256" key="2">
    <source>
        <dbReference type="ARBA" id="ARBA00006459"/>
    </source>
</evidence>
<dbReference type="GO" id="GO:0015375">
    <property type="term" value="F:glycine:sodium symporter activity"/>
    <property type="evidence" value="ECO:0007669"/>
    <property type="project" value="TreeGrafter"/>
</dbReference>
<evidence type="ECO:0000313" key="13">
    <source>
        <dbReference type="Proteomes" id="UP000037069"/>
    </source>
</evidence>
<keyword evidence="13" id="KW-1185">Reference proteome</keyword>
<keyword evidence="8" id="KW-0479">Metal-binding</keyword>
<evidence type="ECO:0000256" key="7">
    <source>
        <dbReference type="ARBA" id="ARBA00023136"/>
    </source>
</evidence>
<feature type="compositionally biased region" description="Basic residues" evidence="10">
    <location>
        <begin position="11"/>
        <end position="21"/>
    </location>
</feature>
<keyword evidence="6 11" id="KW-1133">Transmembrane helix</keyword>
<evidence type="ECO:0000256" key="1">
    <source>
        <dbReference type="ARBA" id="ARBA00004141"/>
    </source>
</evidence>
<evidence type="ECO:0000256" key="8">
    <source>
        <dbReference type="PIRSR" id="PIRSR600175-1"/>
    </source>
</evidence>
<feature type="binding site" evidence="8">
    <location>
        <position position="140"/>
    </location>
    <ligand>
        <name>Na(+)</name>
        <dbReference type="ChEBI" id="CHEBI:29101"/>
        <label>1</label>
    </ligand>
</feature>
<proteinExistence type="inferred from homology"/>
<dbReference type="OMA" id="CEHEWNT"/>
<dbReference type="InterPro" id="IPR000175">
    <property type="entry name" value="Na/ntran_symport"/>
</dbReference>
<dbReference type="GO" id="GO:0005886">
    <property type="term" value="C:plasma membrane"/>
    <property type="evidence" value="ECO:0007669"/>
    <property type="project" value="TreeGrafter"/>
</dbReference>
<evidence type="ECO:0000256" key="3">
    <source>
        <dbReference type="ARBA" id="ARBA00022448"/>
    </source>
</evidence>
<evidence type="ECO:0000256" key="9">
    <source>
        <dbReference type="RuleBase" id="RU003732"/>
    </source>
</evidence>
<dbReference type="GO" id="GO:0046872">
    <property type="term" value="F:metal ion binding"/>
    <property type="evidence" value="ECO:0007669"/>
    <property type="project" value="UniProtKB-KW"/>
</dbReference>
<dbReference type="EMBL" id="JRES01000049">
    <property type="protein sequence ID" value="KNC34594.1"/>
    <property type="molecule type" value="Genomic_DNA"/>
</dbReference>
<keyword evidence="8" id="KW-0915">Sodium</keyword>
<evidence type="ECO:0000256" key="10">
    <source>
        <dbReference type="SAM" id="MobiDB-lite"/>
    </source>
</evidence>
<dbReference type="Proteomes" id="UP000037069">
    <property type="component" value="Unassembled WGS sequence"/>
</dbReference>
<dbReference type="SUPFAM" id="SSF161070">
    <property type="entry name" value="SNF-like"/>
    <property type="match status" value="1"/>
</dbReference>
<comment type="subcellular location">
    <subcellularLocation>
        <location evidence="1">Membrane</location>
        <topology evidence="1">Multi-pass membrane protein</topology>
    </subcellularLocation>
</comment>
<evidence type="ECO:0000256" key="4">
    <source>
        <dbReference type="ARBA" id="ARBA00022692"/>
    </source>
</evidence>
<feature type="region of interest" description="Disordered" evidence="10">
    <location>
        <begin position="1"/>
        <end position="89"/>
    </location>
</feature>
<name>A0A0L0CT47_LUCCU</name>